<evidence type="ECO:0000256" key="19">
    <source>
        <dbReference type="SAM" id="MobiDB-lite"/>
    </source>
</evidence>
<sequence length="1024" mass="115002">MTHEDFSELIDCHLQPLTDEDLEEMTKSASEEEEEEQPEETHEEIEEPGLTLECLAAMYEHVKALQQLSQEHDDNMLNINMRGHVVVLDEAHNIEDSARESSSCTIQLEDIYTAMQDLKKLSDMELFKCECKELSAMVDVFCNWIDLYKEQLTDYSEFDRSGKIFTGTEMIAYLNNEGLTLEKMNVLKKHVSSVSDREMDDVNPKLKTATVMLFKAIFLMHYFMTVNNMKYIDDYRIAIVRSQVRKSGKKGLFSGRKSIGWDYSISFWCLNPAVAFLTVGCDARSIILTSGTLSPMSSFQSELGISFPIRLEANHVIDSKQVWVGTVSRGPTEQTLSATYRNTETWEFQDELGKLVLDVCRAVPRGVLCFLPSYSMLNKLLERWQCTGMWNKLSQIKVAITEPRSGEEFESAMSLFYDTIRNTKEVSGVDGINGSFFMAVCRGKVSEGLDFTDDNARAVITVGIPFPSIKDIQVDLKRQYNNKYFKSRGLLQGNEWYEIQAYRALNQALGRCIRHRYDWGALILVDERFQRRTLTKGTMQTKYTNGLSKWVRDKIVHHQTFPLALASLQKFAETMILNPPNIPESLDESLIQFENKDSKLSTSDFVNRDEKCDIASLELNPSKERNSPSTTISHNSNNNLIPQSFSPSSQTTSQVEENIGDVVGFDTTVVGGICNSLEDPDFTELGEDLAIPPLRVPLTSTQLVDMKPRPPLNMPLTSTQLVDMKEGKVDISFNIDETSVLSQYKDFSFDPSTVSEDRIYNAGSGENKDSCLKETFKAPCSNTSCASKKRKSFSIKYGSDPEEQINTTKASVIGTMQNASKSLKLENLETSLASLPIKDETESKCVSSHVGLGKNGLISEYFDTNLKENIRLAAHDLETSSKVAASPLKGNLSPDLFDSDEDLFEDAPSTLSVKPKDKEDFAKPDEYPRCSSLEIELTKSLRPNSKKRYGKIPIGGSGGLITLGHKFIGCIVHPQNPSFAQQFQIYTSLPQYLTATPHTYNTSPVLQNIILGGDFNAKMAVCFV</sequence>
<dbReference type="PANTHER" id="PTHR11472:SF47">
    <property type="entry name" value="FANCONI ANEMIA GROUP J PROTEIN"/>
    <property type="match status" value="1"/>
</dbReference>
<evidence type="ECO:0000256" key="6">
    <source>
        <dbReference type="ARBA" id="ARBA00022741"/>
    </source>
</evidence>
<evidence type="ECO:0000256" key="9">
    <source>
        <dbReference type="ARBA" id="ARBA00022806"/>
    </source>
</evidence>
<feature type="domain" description="ATP-dependent helicase C-terminal" evidence="20">
    <location>
        <begin position="374"/>
        <end position="531"/>
    </location>
</feature>
<feature type="compositionally biased region" description="Polar residues" evidence="19">
    <location>
        <begin position="627"/>
        <end position="641"/>
    </location>
</feature>
<keyword evidence="7" id="KW-0227">DNA damage</keyword>
<feature type="region of interest" description="Disordered" evidence="19">
    <location>
        <begin position="617"/>
        <end position="653"/>
    </location>
</feature>
<evidence type="ECO:0000256" key="11">
    <source>
        <dbReference type="ARBA" id="ARBA00023004"/>
    </source>
</evidence>
<evidence type="ECO:0000256" key="14">
    <source>
        <dbReference type="ARBA" id="ARBA00023235"/>
    </source>
</evidence>
<dbReference type="EMBL" id="JAXCGZ010021184">
    <property type="protein sequence ID" value="KAK7057009.1"/>
    <property type="molecule type" value="Genomic_DNA"/>
</dbReference>
<evidence type="ECO:0000256" key="10">
    <source>
        <dbReference type="ARBA" id="ARBA00022840"/>
    </source>
</evidence>
<keyword evidence="13" id="KW-0234">DNA repair</keyword>
<keyword evidence="6" id="KW-0547">Nucleotide-binding</keyword>
<evidence type="ECO:0000256" key="13">
    <source>
        <dbReference type="ARBA" id="ARBA00023204"/>
    </source>
</evidence>
<keyword evidence="11" id="KW-0408">Iron</keyword>
<evidence type="ECO:0000313" key="22">
    <source>
        <dbReference type="Proteomes" id="UP001381693"/>
    </source>
</evidence>
<keyword evidence="8 21" id="KW-0378">Hydrolase</keyword>
<keyword evidence="12" id="KW-0411">Iron-sulfur</keyword>
<evidence type="ECO:0000256" key="3">
    <source>
        <dbReference type="ARBA" id="ARBA00008792"/>
    </source>
</evidence>
<protein>
    <recommendedName>
        <fullName evidence="16">DNA 5'-3' helicase</fullName>
        <ecNumber evidence="16">5.6.2.3</ecNumber>
    </recommendedName>
    <alternativeName>
        <fullName evidence="18">DNA 5'-3' helicase FANCJ</fullName>
    </alternativeName>
</protein>
<evidence type="ECO:0000256" key="15">
    <source>
        <dbReference type="ARBA" id="ARBA00023242"/>
    </source>
</evidence>
<evidence type="ECO:0000313" key="21">
    <source>
        <dbReference type="EMBL" id="KAK7057009.1"/>
    </source>
</evidence>
<evidence type="ECO:0000256" key="18">
    <source>
        <dbReference type="ARBA" id="ARBA00082714"/>
    </source>
</evidence>
<evidence type="ECO:0000256" key="17">
    <source>
        <dbReference type="ARBA" id="ARBA00048954"/>
    </source>
</evidence>
<dbReference type="Gene3D" id="3.40.50.300">
    <property type="entry name" value="P-loop containing nucleotide triphosphate hydrolases"/>
    <property type="match status" value="2"/>
</dbReference>
<keyword evidence="22" id="KW-1185">Reference proteome</keyword>
<reference evidence="21 22" key="1">
    <citation type="submission" date="2023-11" db="EMBL/GenBank/DDBJ databases">
        <title>Halocaridina rubra genome assembly.</title>
        <authorList>
            <person name="Smith C."/>
        </authorList>
    </citation>
    <scope>NUCLEOTIDE SEQUENCE [LARGE SCALE GENOMIC DNA]</scope>
    <source>
        <strain evidence="21">EP-1</strain>
        <tissue evidence="21">Whole</tissue>
    </source>
</reference>
<keyword evidence="10" id="KW-0067">ATP-binding</keyword>
<comment type="similarity">
    <text evidence="3">Belongs to the DEAD box helicase family. DEAH subfamily.</text>
</comment>
<evidence type="ECO:0000256" key="4">
    <source>
        <dbReference type="ARBA" id="ARBA00022485"/>
    </source>
</evidence>
<dbReference type="InterPro" id="IPR027417">
    <property type="entry name" value="P-loop_NTPase"/>
</dbReference>
<dbReference type="InterPro" id="IPR010614">
    <property type="entry name" value="RAD3-like_helicase_DEAD"/>
</dbReference>
<dbReference type="GO" id="GO:0046872">
    <property type="term" value="F:metal ion binding"/>
    <property type="evidence" value="ECO:0007669"/>
    <property type="project" value="UniProtKB-KW"/>
</dbReference>
<dbReference type="PANTHER" id="PTHR11472">
    <property type="entry name" value="DNA REPAIR DEAD HELICASE RAD3/XP-D SUBFAMILY MEMBER"/>
    <property type="match status" value="1"/>
</dbReference>
<evidence type="ECO:0000256" key="12">
    <source>
        <dbReference type="ARBA" id="ARBA00023014"/>
    </source>
</evidence>
<evidence type="ECO:0000259" key="20">
    <source>
        <dbReference type="SMART" id="SM00491"/>
    </source>
</evidence>
<dbReference type="GO" id="GO:0051539">
    <property type="term" value="F:4 iron, 4 sulfur cluster binding"/>
    <property type="evidence" value="ECO:0007669"/>
    <property type="project" value="UniProtKB-KW"/>
</dbReference>
<feature type="compositionally biased region" description="Acidic residues" evidence="19">
    <location>
        <begin position="31"/>
        <end position="47"/>
    </location>
</feature>
<dbReference type="FunFam" id="3.40.50.300:FF:000731">
    <property type="entry name" value="Fanconi anemia group J protein homolog"/>
    <property type="match status" value="1"/>
</dbReference>
<dbReference type="EC" id="5.6.2.3" evidence="16"/>
<dbReference type="GO" id="GO:0043139">
    <property type="term" value="F:5'-3' DNA helicase activity"/>
    <property type="evidence" value="ECO:0007669"/>
    <property type="project" value="UniProtKB-EC"/>
</dbReference>
<organism evidence="21 22">
    <name type="scientific">Halocaridina rubra</name>
    <name type="common">Hawaiian red shrimp</name>
    <dbReference type="NCBI Taxonomy" id="373956"/>
    <lineage>
        <taxon>Eukaryota</taxon>
        <taxon>Metazoa</taxon>
        <taxon>Ecdysozoa</taxon>
        <taxon>Arthropoda</taxon>
        <taxon>Crustacea</taxon>
        <taxon>Multicrustacea</taxon>
        <taxon>Malacostraca</taxon>
        <taxon>Eumalacostraca</taxon>
        <taxon>Eucarida</taxon>
        <taxon>Decapoda</taxon>
        <taxon>Pleocyemata</taxon>
        <taxon>Caridea</taxon>
        <taxon>Atyoidea</taxon>
        <taxon>Atyidae</taxon>
        <taxon>Halocaridina</taxon>
    </lineage>
</organism>
<dbReference type="Pfam" id="PF13307">
    <property type="entry name" value="Helicase_C_2"/>
    <property type="match status" value="1"/>
</dbReference>
<dbReference type="GO" id="GO:0016818">
    <property type="term" value="F:hydrolase activity, acting on acid anhydrides, in phosphorus-containing anhydrides"/>
    <property type="evidence" value="ECO:0007669"/>
    <property type="project" value="InterPro"/>
</dbReference>
<comment type="caution">
    <text evidence="21">The sequence shown here is derived from an EMBL/GenBank/DDBJ whole genome shotgun (WGS) entry which is preliminary data.</text>
</comment>
<dbReference type="CDD" id="cd18788">
    <property type="entry name" value="SF2_C_XPD"/>
    <property type="match status" value="1"/>
</dbReference>
<proteinExistence type="inferred from homology"/>
<evidence type="ECO:0000256" key="8">
    <source>
        <dbReference type="ARBA" id="ARBA00022801"/>
    </source>
</evidence>
<dbReference type="Proteomes" id="UP001381693">
    <property type="component" value="Unassembled WGS sequence"/>
</dbReference>
<dbReference type="SMART" id="SM00491">
    <property type="entry name" value="HELICc2"/>
    <property type="match status" value="1"/>
</dbReference>
<dbReference type="InterPro" id="IPR045028">
    <property type="entry name" value="DinG/Rad3-like"/>
</dbReference>
<dbReference type="GO" id="GO:0005524">
    <property type="term" value="F:ATP binding"/>
    <property type="evidence" value="ECO:0007669"/>
    <property type="project" value="UniProtKB-KW"/>
</dbReference>
<keyword evidence="15" id="KW-0539">Nucleus</keyword>
<gene>
    <name evidence="21" type="primary">BRIP1_1</name>
    <name evidence="21" type="ORF">SK128_023470</name>
</gene>
<dbReference type="GO" id="GO:0005634">
    <property type="term" value="C:nucleus"/>
    <property type="evidence" value="ECO:0007669"/>
    <property type="project" value="UniProtKB-SubCell"/>
</dbReference>
<accession>A0AAN8ZUQ1</accession>
<evidence type="ECO:0000256" key="5">
    <source>
        <dbReference type="ARBA" id="ARBA00022723"/>
    </source>
</evidence>
<keyword evidence="4" id="KW-0004">4Fe-4S</keyword>
<evidence type="ECO:0000256" key="7">
    <source>
        <dbReference type="ARBA" id="ARBA00022763"/>
    </source>
</evidence>
<dbReference type="GO" id="GO:0006289">
    <property type="term" value="P:nucleotide-excision repair"/>
    <property type="evidence" value="ECO:0007669"/>
    <property type="project" value="TreeGrafter"/>
</dbReference>
<name>A0AAN8ZUQ1_HALRR</name>
<keyword evidence="5" id="KW-0479">Metal-binding</keyword>
<keyword evidence="14" id="KW-0413">Isomerase</keyword>
<comment type="catalytic activity">
    <reaction evidence="17">
        <text>ATP + H2O = ADP + phosphate + H(+)</text>
        <dbReference type="Rhea" id="RHEA:13065"/>
        <dbReference type="ChEBI" id="CHEBI:15377"/>
        <dbReference type="ChEBI" id="CHEBI:15378"/>
        <dbReference type="ChEBI" id="CHEBI:30616"/>
        <dbReference type="ChEBI" id="CHEBI:43474"/>
        <dbReference type="ChEBI" id="CHEBI:456216"/>
        <dbReference type="EC" id="5.6.2.3"/>
    </reaction>
</comment>
<dbReference type="Pfam" id="PF06733">
    <property type="entry name" value="DEAD_2"/>
    <property type="match status" value="1"/>
</dbReference>
<feature type="region of interest" description="Disordered" evidence="19">
    <location>
        <begin position="1"/>
        <end position="47"/>
    </location>
</feature>
<comment type="cofactor">
    <cofactor evidence="1">
        <name>[4Fe-4S] cluster</name>
        <dbReference type="ChEBI" id="CHEBI:49883"/>
    </cofactor>
</comment>
<dbReference type="InterPro" id="IPR006555">
    <property type="entry name" value="ATP-dep_Helicase_C"/>
</dbReference>
<comment type="subcellular location">
    <subcellularLocation>
        <location evidence="2">Nucleus</location>
    </subcellularLocation>
</comment>
<feature type="compositionally biased region" description="Low complexity" evidence="19">
    <location>
        <begin position="642"/>
        <end position="653"/>
    </location>
</feature>
<evidence type="ECO:0000256" key="16">
    <source>
        <dbReference type="ARBA" id="ARBA00044969"/>
    </source>
</evidence>
<dbReference type="GO" id="GO:0003677">
    <property type="term" value="F:DNA binding"/>
    <property type="evidence" value="ECO:0007669"/>
    <property type="project" value="InterPro"/>
</dbReference>
<evidence type="ECO:0000256" key="2">
    <source>
        <dbReference type="ARBA" id="ARBA00004123"/>
    </source>
</evidence>
<dbReference type="AlphaFoldDB" id="A0AAN8ZUQ1"/>
<keyword evidence="9" id="KW-0347">Helicase</keyword>
<dbReference type="GO" id="GO:1990918">
    <property type="term" value="P:double-strand break repair involved in meiotic recombination"/>
    <property type="evidence" value="ECO:0007669"/>
    <property type="project" value="TreeGrafter"/>
</dbReference>
<evidence type="ECO:0000256" key="1">
    <source>
        <dbReference type="ARBA" id="ARBA00001966"/>
    </source>
</evidence>